<gene>
    <name evidence="3" type="ORF">ILYODFUR_038640</name>
</gene>
<keyword evidence="2" id="KW-0812">Transmembrane</keyword>
<evidence type="ECO:0000256" key="1">
    <source>
        <dbReference type="SAM" id="MobiDB-lite"/>
    </source>
</evidence>
<comment type="caution">
    <text evidence="3">The sequence shown here is derived from an EMBL/GenBank/DDBJ whole genome shotgun (WGS) entry which is preliminary data.</text>
</comment>
<reference evidence="3 4" key="1">
    <citation type="submission" date="2021-06" db="EMBL/GenBank/DDBJ databases">
        <authorList>
            <person name="Palmer J.M."/>
        </authorList>
    </citation>
    <scope>NUCLEOTIDE SEQUENCE [LARGE SCALE GENOMIC DNA]</scope>
    <source>
        <strain evidence="4">if_2019</strain>
        <tissue evidence="3">Muscle</tissue>
    </source>
</reference>
<accession>A0ABV0V9N2</accession>
<dbReference type="EMBL" id="JAHRIQ010102549">
    <property type="protein sequence ID" value="MEQ2254025.1"/>
    <property type="molecule type" value="Genomic_DNA"/>
</dbReference>
<keyword evidence="2" id="KW-0472">Membrane</keyword>
<sequence>MLVWFVHTHQKQDIGGDSAPYKVYWIFTLSSSLLFLCLSAAAQQFDPKLTDKDYSETVKKWLRYAPEREGGIPRNQSDPNPSQANQSQKHKRNINVTALV</sequence>
<evidence type="ECO:0000313" key="4">
    <source>
        <dbReference type="Proteomes" id="UP001482620"/>
    </source>
</evidence>
<evidence type="ECO:0000256" key="2">
    <source>
        <dbReference type="SAM" id="Phobius"/>
    </source>
</evidence>
<keyword evidence="2" id="KW-1133">Transmembrane helix</keyword>
<feature type="compositionally biased region" description="Polar residues" evidence="1">
    <location>
        <begin position="74"/>
        <end position="87"/>
    </location>
</feature>
<keyword evidence="4" id="KW-1185">Reference proteome</keyword>
<proteinExistence type="predicted"/>
<dbReference type="Proteomes" id="UP001482620">
    <property type="component" value="Unassembled WGS sequence"/>
</dbReference>
<name>A0ABV0V9N2_9TELE</name>
<protein>
    <submittedName>
        <fullName evidence="3">Uncharacterized protein</fullName>
    </submittedName>
</protein>
<feature type="region of interest" description="Disordered" evidence="1">
    <location>
        <begin position="67"/>
        <end position="100"/>
    </location>
</feature>
<evidence type="ECO:0000313" key="3">
    <source>
        <dbReference type="EMBL" id="MEQ2254025.1"/>
    </source>
</evidence>
<organism evidence="3 4">
    <name type="scientific">Ilyodon furcidens</name>
    <name type="common">goldbreast splitfin</name>
    <dbReference type="NCBI Taxonomy" id="33524"/>
    <lineage>
        <taxon>Eukaryota</taxon>
        <taxon>Metazoa</taxon>
        <taxon>Chordata</taxon>
        <taxon>Craniata</taxon>
        <taxon>Vertebrata</taxon>
        <taxon>Euteleostomi</taxon>
        <taxon>Actinopterygii</taxon>
        <taxon>Neopterygii</taxon>
        <taxon>Teleostei</taxon>
        <taxon>Neoteleostei</taxon>
        <taxon>Acanthomorphata</taxon>
        <taxon>Ovalentaria</taxon>
        <taxon>Atherinomorphae</taxon>
        <taxon>Cyprinodontiformes</taxon>
        <taxon>Goodeidae</taxon>
        <taxon>Ilyodon</taxon>
    </lineage>
</organism>
<feature type="transmembrane region" description="Helical" evidence="2">
    <location>
        <begin position="23"/>
        <end position="42"/>
    </location>
</feature>